<sequence length="176" mass="19075">MGSPRCSGSQRGPPHGPAHAGRRGRGCWAGCGRSLTGRTRAWQSVSASSRNRDQREGFAPSFWCSILPCEAPTGSFWVTLSSSTASKRSRRGSALRSVVDVFERRGRAGRDARLSDRREPQVKGRVAKIVDDDDTRSISARGRAAPPRTVTAPNLSAHPHSLRESEPRVGSGDSRR</sequence>
<comment type="caution">
    <text evidence="2">The sequence shown here is derived from an EMBL/GenBank/DDBJ whole genome shotgun (WGS) entry which is preliminary data.</text>
</comment>
<dbReference type="AlphaFoldDB" id="A0A5C5G439"/>
<feature type="compositionally biased region" description="Basic and acidic residues" evidence="1">
    <location>
        <begin position="106"/>
        <end position="122"/>
    </location>
</feature>
<name>A0A5C5G439_9BASI</name>
<dbReference type="EMBL" id="SOZI01000008">
    <property type="protein sequence ID" value="TNY23725.1"/>
    <property type="molecule type" value="Genomic_DNA"/>
</dbReference>
<proteinExistence type="predicted"/>
<feature type="region of interest" description="Disordered" evidence="1">
    <location>
        <begin position="106"/>
        <end position="176"/>
    </location>
</feature>
<feature type="compositionally biased region" description="Polar residues" evidence="1">
    <location>
        <begin position="1"/>
        <end position="10"/>
    </location>
</feature>
<dbReference type="Proteomes" id="UP000311382">
    <property type="component" value="Unassembled WGS sequence"/>
</dbReference>
<feature type="region of interest" description="Disordered" evidence="1">
    <location>
        <begin position="1"/>
        <end position="26"/>
    </location>
</feature>
<gene>
    <name evidence="2" type="ORF">DMC30DRAFT_388734</name>
</gene>
<protein>
    <submittedName>
        <fullName evidence="2">Uncharacterized protein</fullName>
    </submittedName>
</protein>
<evidence type="ECO:0000313" key="2">
    <source>
        <dbReference type="EMBL" id="TNY23725.1"/>
    </source>
</evidence>
<reference evidence="2 3" key="1">
    <citation type="submission" date="2019-03" db="EMBL/GenBank/DDBJ databases">
        <title>Rhodosporidium diobovatum UCD-FST 08-225 genome sequencing, assembly, and annotation.</title>
        <authorList>
            <person name="Fakankun I.U."/>
            <person name="Fristensky B."/>
            <person name="Levin D.B."/>
        </authorList>
    </citation>
    <scope>NUCLEOTIDE SEQUENCE [LARGE SCALE GENOMIC DNA]</scope>
    <source>
        <strain evidence="2 3">UCD-FST 08-225</strain>
    </source>
</reference>
<feature type="compositionally biased region" description="Basic and acidic residues" evidence="1">
    <location>
        <begin position="161"/>
        <end position="176"/>
    </location>
</feature>
<evidence type="ECO:0000256" key="1">
    <source>
        <dbReference type="SAM" id="MobiDB-lite"/>
    </source>
</evidence>
<evidence type="ECO:0000313" key="3">
    <source>
        <dbReference type="Proteomes" id="UP000311382"/>
    </source>
</evidence>
<organism evidence="2 3">
    <name type="scientific">Rhodotorula diobovata</name>
    <dbReference type="NCBI Taxonomy" id="5288"/>
    <lineage>
        <taxon>Eukaryota</taxon>
        <taxon>Fungi</taxon>
        <taxon>Dikarya</taxon>
        <taxon>Basidiomycota</taxon>
        <taxon>Pucciniomycotina</taxon>
        <taxon>Microbotryomycetes</taxon>
        <taxon>Sporidiobolales</taxon>
        <taxon>Sporidiobolaceae</taxon>
        <taxon>Rhodotorula</taxon>
    </lineage>
</organism>
<accession>A0A5C5G439</accession>
<keyword evidence="3" id="KW-1185">Reference proteome</keyword>